<comment type="similarity">
    <text evidence="1">Belongs to the thiolase-like superfamily. HMG-CoA synthase family.</text>
</comment>
<keyword evidence="2" id="KW-0808">Transferase</keyword>
<sequence length="387" mass="43331">MKVGIDKIGFYAPNTYIDLIDLAKERGVDPNKFLIGIGQERQTVVPLSQDVVSMAANAATSIFSESDRDTIDMILFGTETGVDNSKSAAIYLQQLLGLRKNVRTVELKQACYGATAGVLLARDYVTVHPDRKVLVIGSDIARYGLKTAGEVTQGGGAVAMIISAEPSILVLEAETSHISEDIMDFWRPINRREALVDGKYSTNVYLDFFQTAFESYKKQTDRELSDFDAMTFHLPFTKMGLKGLRTVLNQVDENKQKQLMTEFENSRVYNKQIGNLYTGSLYLSLLSLLSETKLDAGSRIGLFSYGSGAEGEFYSGILQEAYKRQLNPEQMAHWLDNRTRLTISEYETIFNQSLPADNGDFETDINKDDGVFVFAGIKDKKRIYRKK</sequence>
<feature type="binding site" evidence="4">
    <location>
        <position position="275"/>
    </location>
    <ligand>
        <name>(3S)-3-hydroxy-3-methylglutaryl-CoA</name>
        <dbReference type="ChEBI" id="CHEBI:43074"/>
    </ligand>
</feature>
<feature type="binding site" evidence="4">
    <location>
        <position position="29"/>
    </location>
    <ligand>
        <name>(3S)-3-hydroxy-3-methylglutaryl-CoA</name>
        <dbReference type="ChEBI" id="CHEBI:43074"/>
    </ligand>
</feature>
<proteinExistence type="inferred from homology"/>
<dbReference type="AlphaFoldDB" id="A0A081BJJ5"/>
<feature type="active site" description="Proton donor/acceptor" evidence="3">
    <location>
        <position position="79"/>
    </location>
</feature>
<feature type="domain" description="Hydroxymethylglutaryl-coenzyme A synthase N-terminal" evidence="5">
    <location>
        <begin position="2"/>
        <end position="164"/>
    </location>
</feature>
<name>A0A081BJJ5_9LACO</name>
<dbReference type="Pfam" id="PF01154">
    <property type="entry name" value="HMG_CoA_synt_N"/>
    <property type="match status" value="1"/>
</dbReference>
<dbReference type="PANTHER" id="PTHR43323:SF2">
    <property type="entry name" value="HYDROXYMETHYLGLUTARYL-COA SYNTHASE"/>
    <property type="match status" value="1"/>
</dbReference>
<dbReference type="GO" id="GO:0006084">
    <property type="term" value="P:acetyl-CoA metabolic process"/>
    <property type="evidence" value="ECO:0007669"/>
    <property type="project" value="InterPro"/>
</dbReference>
<dbReference type="NCBIfam" id="TIGR01835">
    <property type="entry name" value="HMG-CoA-S_prok"/>
    <property type="match status" value="1"/>
</dbReference>
<dbReference type="PANTHER" id="PTHR43323">
    <property type="entry name" value="3-HYDROXY-3-METHYLGLUTARYL COENZYME A SYNTHASE"/>
    <property type="match status" value="1"/>
</dbReference>
<accession>A0A081BJJ5</accession>
<evidence type="ECO:0000259" key="5">
    <source>
        <dbReference type="Pfam" id="PF01154"/>
    </source>
</evidence>
<evidence type="ECO:0000259" key="6">
    <source>
        <dbReference type="Pfam" id="PF08540"/>
    </source>
</evidence>
<dbReference type="GO" id="GO:0004421">
    <property type="term" value="F:hydroxymethylglutaryl-CoA synthase activity"/>
    <property type="evidence" value="ECO:0007669"/>
    <property type="project" value="InterPro"/>
</dbReference>
<reference evidence="7" key="1">
    <citation type="journal article" date="2014" name="Genome Announc.">
        <title>Draft Genome Sequence of Lactobacillus oryzae Strain SG293T.</title>
        <authorList>
            <person name="Tanizawa Y."/>
            <person name="Fujisawa T."/>
            <person name="Mochizuki T."/>
            <person name="Kaminuma E."/>
            <person name="Nakamura Y."/>
            <person name="Tohno M."/>
        </authorList>
    </citation>
    <scope>NUCLEOTIDE SEQUENCE [LARGE SCALE GENOMIC DNA]</scope>
    <source>
        <strain evidence="7">SG293</strain>
    </source>
</reference>
<evidence type="ECO:0000256" key="4">
    <source>
        <dbReference type="PIRSR" id="PIRSR611554-2"/>
    </source>
</evidence>
<dbReference type="InterPro" id="IPR011554">
    <property type="entry name" value="HMG_CoA_synthase_prok"/>
</dbReference>
<comment type="caution">
    <text evidence="7">The sequence shown here is derived from an EMBL/GenBank/DDBJ whole genome shotgun (WGS) entry which is preliminary data.</text>
</comment>
<dbReference type="SUPFAM" id="SSF53901">
    <property type="entry name" value="Thiolase-like"/>
    <property type="match status" value="2"/>
</dbReference>
<feature type="binding site" evidence="4">
    <location>
        <position position="242"/>
    </location>
    <ligand>
        <name>(3S)-3-hydroxy-3-methylglutaryl-CoA</name>
        <dbReference type="ChEBI" id="CHEBI:43074"/>
    </ligand>
</feature>
<organism evidence="7 8">
    <name type="scientific">Secundilactobacillus oryzae JCM 18671</name>
    <dbReference type="NCBI Taxonomy" id="1291743"/>
    <lineage>
        <taxon>Bacteria</taxon>
        <taxon>Bacillati</taxon>
        <taxon>Bacillota</taxon>
        <taxon>Bacilli</taxon>
        <taxon>Lactobacillales</taxon>
        <taxon>Lactobacillaceae</taxon>
        <taxon>Secundilactobacillus</taxon>
    </lineage>
</organism>
<dbReference type="Pfam" id="PF08540">
    <property type="entry name" value="HMG_CoA_synt_C"/>
    <property type="match status" value="2"/>
</dbReference>
<dbReference type="Proteomes" id="UP000028700">
    <property type="component" value="Unassembled WGS sequence"/>
</dbReference>
<dbReference type="OrthoDB" id="9769523at2"/>
<dbReference type="Gene3D" id="3.40.47.10">
    <property type="match status" value="2"/>
</dbReference>
<evidence type="ECO:0000313" key="8">
    <source>
        <dbReference type="Proteomes" id="UP000028700"/>
    </source>
</evidence>
<feature type="active site" description="Acyl-thioester intermediate" evidence="3">
    <location>
        <position position="111"/>
    </location>
</feature>
<dbReference type="InterPro" id="IPR013528">
    <property type="entry name" value="HMG_CoA_synth_N"/>
</dbReference>
<evidence type="ECO:0000256" key="1">
    <source>
        <dbReference type="ARBA" id="ARBA00007061"/>
    </source>
</evidence>
<dbReference type="eggNOG" id="COG3425">
    <property type="taxonomic scope" value="Bacteria"/>
</dbReference>
<protein>
    <submittedName>
        <fullName evidence="7">Hydroxymethylglutaryl-CoA synthase</fullName>
    </submittedName>
</protein>
<dbReference type="CDD" id="cd00827">
    <property type="entry name" value="init_cond_enzymes"/>
    <property type="match status" value="1"/>
</dbReference>
<feature type="domain" description="Hydroxymethylglutaryl-coenzyme A synthase C-terminal" evidence="6">
    <location>
        <begin position="176"/>
        <end position="259"/>
    </location>
</feature>
<evidence type="ECO:0000256" key="2">
    <source>
        <dbReference type="ARBA" id="ARBA00022679"/>
    </source>
</evidence>
<evidence type="ECO:0000313" key="7">
    <source>
        <dbReference type="EMBL" id="GAK48213.1"/>
    </source>
</evidence>
<evidence type="ECO:0000256" key="3">
    <source>
        <dbReference type="PIRSR" id="PIRSR611554-1"/>
    </source>
</evidence>
<feature type="active site" description="Proton donor/acceptor" evidence="3">
    <location>
        <position position="233"/>
    </location>
</feature>
<dbReference type="InterPro" id="IPR016039">
    <property type="entry name" value="Thiolase-like"/>
</dbReference>
<dbReference type="InterPro" id="IPR013746">
    <property type="entry name" value="HMG_CoA_synt_C_dom"/>
</dbReference>
<dbReference type="RefSeq" id="WP_034528427.1">
    <property type="nucleotide sequence ID" value="NZ_BBJM01000021.1"/>
</dbReference>
<gene>
    <name evidence="7" type="primary">mvaS</name>
    <name evidence="7" type="ORF">LOSG293_210370</name>
</gene>
<feature type="domain" description="Hydroxymethylglutaryl-coenzyme A synthase C-terminal" evidence="6">
    <location>
        <begin position="264"/>
        <end position="352"/>
    </location>
</feature>
<keyword evidence="8" id="KW-1185">Reference proteome</keyword>
<dbReference type="EMBL" id="BBJM01000021">
    <property type="protein sequence ID" value="GAK48213.1"/>
    <property type="molecule type" value="Genomic_DNA"/>
</dbReference>
<feature type="binding site" evidence="4">
    <location>
        <position position="143"/>
    </location>
    <ligand>
        <name>(3S)-3-hydroxy-3-methylglutaryl-CoA</name>
        <dbReference type="ChEBI" id="CHEBI:43074"/>
    </ligand>
</feature>
<dbReference type="STRING" id="1291743.LOSG293_210370"/>